<evidence type="ECO:0000256" key="6">
    <source>
        <dbReference type="ARBA" id="ARBA00022989"/>
    </source>
</evidence>
<dbReference type="Proteomes" id="UP000818029">
    <property type="component" value="Chromosome A09"/>
</dbReference>
<reference evidence="11" key="2">
    <citation type="submission" date="2025-08" db="UniProtKB">
        <authorList>
            <consortium name="RefSeq"/>
        </authorList>
    </citation>
    <scope>IDENTIFICATION</scope>
</reference>
<keyword evidence="6" id="KW-1133">Transmembrane helix</keyword>
<dbReference type="SUPFAM" id="SSF103506">
    <property type="entry name" value="Mitochondrial carrier"/>
    <property type="match status" value="1"/>
</dbReference>
<gene>
    <name evidence="11" type="primary">LOC107895459</name>
</gene>
<keyword evidence="3 9" id="KW-0813">Transport</keyword>
<keyword evidence="4 8" id="KW-0812">Transmembrane</keyword>
<sequence>MPKSNTRTISGAFAGIFVSLSLHPVDTLKTLIQSCLADHKSMFYIGLTGLYRGIGSDIVSSAPISALYTFSYESVKGTLLPLFPKYHSLAHCMSGGSVSVAISIIFTPRERIKQQVKKALVGIMRKGGLSSLYTGWGAVLCRNVPHSIIEVLSFYSNCVACHHHSRKGIPMSRDVASSRRE</sequence>
<evidence type="ECO:0000256" key="7">
    <source>
        <dbReference type="ARBA" id="ARBA00023136"/>
    </source>
</evidence>
<name>A0A1U8IDE9_GOSHI</name>
<keyword evidence="5" id="KW-0677">Repeat</keyword>
<dbReference type="KEGG" id="ghi:107895459"/>
<evidence type="ECO:0000256" key="4">
    <source>
        <dbReference type="ARBA" id="ARBA00022692"/>
    </source>
</evidence>
<feature type="repeat" description="Solcar" evidence="8">
    <location>
        <begin position="87"/>
        <end position="160"/>
    </location>
</feature>
<keyword evidence="10" id="KW-1185">Reference proteome</keyword>
<dbReference type="PANTHER" id="PTHR45667">
    <property type="entry name" value="S-ADENOSYLMETHIONINE MITOCHONDRIAL CARRIER PROTEIN"/>
    <property type="match status" value="1"/>
</dbReference>
<proteinExistence type="inferred from homology"/>
<evidence type="ECO:0000256" key="9">
    <source>
        <dbReference type="RuleBase" id="RU000488"/>
    </source>
</evidence>
<reference evidence="10" key="1">
    <citation type="journal article" date="2020" name="Nat. Genet.">
        <title>Genomic diversifications of five Gossypium allopolyploid species and their impact on cotton improvement.</title>
        <authorList>
            <person name="Chen Z.J."/>
            <person name="Sreedasyam A."/>
            <person name="Ando A."/>
            <person name="Song Q."/>
            <person name="De Santiago L.M."/>
            <person name="Hulse-Kemp A.M."/>
            <person name="Ding M."/>
            <person name="Ye W."/>
            <person name="Kirkbride R.C."/>
            <person name="Jenkins J."/>
            <person name="Plott C."/>
            <person name="Lovell J."/>
            <person name="Lin Y.M."/>
            <person name="Vaughn R."/>
            <person name="Liu B."/>
            <person name="Simpson S."/>
            <person name="Scheffler B.E."/>
            <person name="Wen L."/>
            <person name="Saski C.A."/>
            <person name="Grover C.E."/>
            <person name="Hu G."/>
            <person name="Conover J.L."/>
            <person name="Carlson J.W."/>
            <person name="Shu S."/>
            <person name="Boston L.B."/>
            <person name="Williams M."/>
            <person name="Peterson D.G."/>
            <person name="McGee K."/>
            <person name="Jones D.C."/>
            <person name="Wendel J.F."/>
            <person name="Stelly D.M."/>
            <person name="Grimwood J."/>
            <person name="Schmutz J."/>
        </authorList>
    </citation>
    <scope>NUCLEOTIDE SEQUENCE [LARGE SCALE GENOMIC DNA]</scope>
    <source>
        <strain evidence="10">cv. TM-1</strain>
    </source>
</reference>
<evidence type="ECO:0000256" key="2">
    <source>
        <dbReference type="ARBA" id="ARBA00006375"/>
    </source>
</evidence>
<accession>A0A1U8IDE9</accession>
<feature type="repeat" description="Solcar" evidence="8">
    <location>
        <begin position="2"/>
        <end position="78"/>
    </location>
</feature>
<evidence type="ECO:0000256" key="3">
    <source>
        <dbReference type="ARBA" id="ARBA00022448"/>
    </source>
</evidence>
<dbReference type="PROSITE" id="PS50920">
    <property type="entry name" value="SOLCAR"/>
    <property type="match status" value="2"/>
</dbReference>
<dbReference type="PaxDb" id="3635-A0A1U8IDE9"/>
<dbReference type="GO" id="GO:0016020">
    <property type="term" value="C:membrane"/>
    <property type="evidence" value="ECO:0007669"/>
    <property type="project" value="UniProtKB-SubCell"/>
</dbReference>
<evidence type="ECO:0000313" key="10">
    <source>
        <dbReference type="Proteomes" id="UP000818029"/>
    </source>
</evidence>
<protein>
    <submittedName>
        <fullName evidence="11">S-adenosylmethionine carrier 1, chloroplastic/mitochondrial-like</fullName>
    </submittedName>
</protein>
<dbReference type="Gene3D" id="1.50.40.10">
    <property type="entry name" value="Mitochondrial carrier domain"/>
    <property type="match status" value="1"/>
</dbReference>
<evidence type="ECO:0000256" key="8">
    <source>
        <dbReference type="PROSITE-ProRule" id="PRU00282"/>
    </source>
</evidence>
<dbReference type="GeneID" id="107895459"/>
<evidence type="ECO:0000256" key="1">
    <source>
        <dbReference type="ARBA" id="ARBA00004141"/>
    </source>
</evidence>
<comment type="similarity">
    <text evidence="2 9">Belongs to the mitochondrial carrier (TC 2.A.29) family.</text>
</comment>
<dbReference type="AlphaFoldDB" id="A0A1U8IDE9"/>
<comment type="subcellular location">
    <subcellularLocation>
        <location evidence="1">Membrane</location>
        <topology evidence="1">Multi-pass membrane protein</topology>
    </subcellularLocation>
</comment>
<evidence type="ECO:0000313" key="11">
    <source>
        <dbReference type="RefSeq" id="XP_016676225.1"/>
    </source>
</evidence>
<dbReference type="InterPro" id="IPR023395">
    <property type="entry name" value="MCP_dom_sf"/>
</dbReference>
<dbReference type="Pfam" id="PF00153">
    <property type="entry name" value="Mito_carr"/>
    <property type="match status" value="2"/>
</dbReference>
<organism evidence="10 11">
    <name type="scientific">Gossypium hirsutum</name>
    <name type="common">Upland cotton</name>
    <name type="synonym">Gossypium mexicanum</name>
    <dbReference type="NCBI Taxonomy" id="3635"/>
    <lineage>
        <taxon>Eukaryota</taxon>
        <taxon>Viridiplantae</taxon>
        <taxon>Streptophyta</taxon>
        <taxon>Embryophyta</taxon>
        <taxon>Tracheophyta</taxon>
        <taxon>Spermatophyta</taxon>
        <taxon>Magnoliopsida</taxon>
        <taxon>eudicotyledons</taxon>
        <taxon>Gunneridae</taxon>
        <taxon>Pentapetalae</taxon>
        <taxon>rosids</taxon>
        <taxon>malvids</taxon>
        <taxon>Malvales</taxon>
        <taxon>Malvaceae</taxon>
        <taxon>Malvoideae</taxon>
        <taxon>Gossypium</taxon>
    </lineage>
</organism>
<dbReference type="RefSeq" id="XP_016676225.1">
    <property type="nucleotide sequence ID" value="XM_016820736.1"/>
</dbReference>
<dbReference type="InterPro" id="IPR018108">
    <property type="entry name" value="MCP_transmembrane"/>
</dbReference>
<evidence type="ECO:0000256" key="5">
    <source>
        <dbReference type="ARBA" id="ARBA00022737"/>
    </source>
</evidence>
<keyword evidence="7 8" id="KW-0472">Membrane</keyword>